<dbReference type="Gene3D" id="1.20.120.330">
    <property type="entry name" value="Nucleotidyltransferases domain 2"/>
    <property type="match status" value="1"/>
</dbReference>
<gene>
    <name evidence="1" type="ORF">M8006_07075</name>
</gene>
<keyword evidence="2" id="KW-1185">Reference proteome</keyword>
<proteinExistence type="predicted"/>
<evidence type="ECO:0000313" key="1">
    <source>
        <dbReference type="EMBL" id="MCL7929747.1"/>
    </source>
</evidence>
<dbReference type="Proteomes" id="UP001165308">
    <property type="component" value="Unassembled WGS sequence"/>
</dbReference>
<sequence>MKFDDLLPVNRFIATLEVVEREGVHLAYSWQTLFGDGQKIDAEWVIGLERNPEEAVRLEAFVSRYGRMQDTLADKLLPRWLMALAERPGSQIETLNRAERLGVIESVEAWLAARKLRNQLVHEYMQDPVAFAEALNVAMSTSVMVLETYNHLQRYAENTMNLSNLPKPLRLPTDTEK</sequence>
<reference evidence="1" key="1">
    <citation type="submission" date="2022-05" db="EMBL/GenBank/DDBJ databases">
        <title>Halomonas geminus sp. nov. and Halomonas llamarensis sp. nov. isolated from high-altitude salars of the Atacama Desert.</title>
        <authorList>
            <person name="Hintersatz C."/>
            <person name="Rojas L.A."/>
            <person name="Wei T.-S."/>
            <person name="Kutschke S."/>
            <person name="Lehmann F."/>
            <person name="Jain R."/>
            <person name="Pollmann K."/>
        </authorList>
    </citation>
    <scope>NUCLEOTIDE SEQUENCE</scope>
    <source>
        <strain evidence="1">ATCHA</strain>
    </source>
</reference>
<dbReference type="EMBL" id="JAMJPJ010000008">
    <property type="protein sequence ID" value="MCL7929747.1"/>
    <property type="molecule type" value="Genomic_DNA"/>
</dbReference>
<protein>
    <submittedName>
        <fullName evidence="1">Uncharacterized protein</fullName>
    </submittedName>
</protein>
<name>A0ABT0SPP1_9GAMM</name>
<dbReference type="SUPFAM" id="SSF81593">
    <property type="entry name" value="Nucleotidyltransferase substrate binding subunit/domain"/>
    <property type="match status" value="1"/>
</dbReference>
<evidence type="ECO:0000313" key="2">
    <source>
        <dbReference type="Proteomes" id="UP001165308"/>
    </source>
</evidence>
<comment type="caution">
    <text evidence="1">The sequence shown here is derived from an EMBL/GenBank/DDBJ whole genome shotgun (WGS) entry which is preliminary data.</text>
</comment>
<accession>A0ABT0SPP1</accession>
<dbReference type="RefSeq" id="WP_250080759.1">
    <property type="nucleotide sequence ID" value="NZ_JAMJPJ010000008.1"/>
</dbReference>
<organism evidence="1 2">
    <name type="scientific">Halomonas llamarensis</name>
    <dbReference type="NCBI Taxonomy" id="2945104"/>
    <lineage>
        <taxon>Bacteria</taxon>
        <taxon>Pseudomonadati</taxon>
        <taxon>Pseudomonadota</taxon>
        <taxon>Gammaproteobacteria</taxon>
        <taxon>Oceanospirillales</taxon>
        <taxon>Halomonadaceae</taxon>
        <taxon>Halomonas</taxon>
    </lineage>
</organism>